<dbReference type="SUPFAM" id="SSF49299">
    <property type="entry name" value="PKD domain"/>
    <property type="match status" value="1"/>
</dbReference>
<dbReference type="InterPro" id="IPR036691">
    <property type="entry name" value="Endo/exonu/phosph_ase_sf"/>
</dbReference>
<organism evidence="2 3">
    <name type="scientific">Microbulbifer spongiae</name>
    <dbReference type="NCBI Taxonomy" id="2944933"/>
    <lineage>
        <taxon>Bacteria</taxon>
        <taxon>Pseudomonadati</taxon>
        <taxon>Pseudomonadota</taxon>
        <taxon>Gammaproteobacteria</taxon>
        <taxon>Cellvibrionales</taxon>
        <taxon>Microbulbiferaceae</taxon>
        <taxon>Microbulbifer</taxon>
    </lineage>
</organism>
<keyword evidence="3" id="KW-1185">Reference proteome</keyword>
<dbReference type="CDD" id="cd00146">
    <property type="entry name" value="PKD"/>
    <property type="match status" value="1"/>
</dbReference>
<name>A0ABY9EIR5_9GAMM</name>
<proteinExistence type="predicted"/>
<dbReference type="CDD" id="cd04486">
    <property type="entry name" value="YhcR_OBF_like"/>
    <property type="match status" value="1"/>
</dbReference>
<keyword evidence="2" id="KW-0540">Nuclease</keyword>
<feature type="domain" description="PKD" evidence="1">
    <location>
        <begin position="550"/>
        <end position="611"/>
    </location>
</feature>
<dbReference type="Gene3D" id="2.60.40.10">
    <property type="entry name" value="Immunoglobulins"/>
    <property type="match status" value="1"/>
</dbReference>
<sequence>MQEEGSDQDGLNETSEGLFIYDNAFGVAVQAGDLVRVGGIVDEFYGFTELTQVYGVTICGSGYAVTAASVQLPFDSIQAQEQLEGMLVTFPQTLTVNGHHNLGRYGEVILSKDRVYIPTHKHAPGAAAMAQAAANQLNRIVLDDGATVRNPEVPPYPAPGLRADNPLRSGDTLQGLSGVMAYGFGAYRVHPVEVPQFTPANIREETPVLPGEGSLRIAGFNLLNYFNGDGNGGGFPTLRGADTPEEFQRQRDKTIAAILRMEADVVGLMELENDGYGTDSAIQDLVNGLNNASGGQGYRFVDPGLARLGNDDISVGMIYRSDRVVPLGRAVTLQNYPFVAGNRQPLLQTFAEVSSGARFVIVANHFKSKGGCPDDGGFDDDQGDGQGCWNTLRTRAAETLVRWIDRDPAGSGVDRVLVLGDLNSYAQENPITALKNAGYTDLLQWYGKGKAYSYVYDGQSGYLDHALASAALAPLVTAAVVWPINADEPRALDYNTEYKSDLQLANLYSPGPFRASDHDPVIVELVLNAINLAPSAGFRWQAEDNTISFADTSNDPDGNLVRWLWHFGDGSSSTQQNPNHHFHAPGFYPVRLKVKDERGAVSTAVQLVEVTDWKLK</sequence>
<dbReference type="PANTHER" id="PTHR42834:SF1">
    <property type="entry name" value="ENDONUCLEASE_EXONUCLEASE_PHOSPHATASE FAMILY PROTEIN (AFU_ORTHOLOGUE AFUA_3G09210)"/>
    <property type="match status" value="1"/>
</dbReference>
<dbReference type="Pfam" id="PF18911">
    <property type="entry name" value="PKD_4"/>
    <property type="match status" value="1"/>
</dbReference>
<accession>A0ABY9EIR5</accession>
<keyword evidence="2" id="KW-0378">Hydrolase</keyword>
<dbReference type="GO" id="GO:0004519">
    <property type="term" value="F:endonuclease activity"/>
    <property type="evidence" value="ECO:0007669"/>
    <property type="project" value="UniProtKB-KW"/>
</dbReference>
<reference evidence="2 3" key="1">
    <citation type="submission" date="2022-05" db="EMBL/GenBank/DDBJ databases">
        <title>Microbulbifer sp. nov., isolated from sponge.</title>
        <authorList>
            <person name="Gao L."/>
        </authorList>
    </citation>
    <scope>NUCLEOTIDE SEQUENCE [LARGE SCALE GENOMIC DNA]</scope>
    <source>
        <strain evidence="2 3">MI-G</strain>
    </source>
</reference>
<dbReference type="InterPro" id="IPR035986">
    <property type="entry name" value="PKD_dom_sf"/>
</dbReference>
<dbReference type="Pfam" id="PF03372">
    <property type="entry name" value="Exo_endo_phos"/>
    <property type="match status" value="1"/>
</dbReference>
<dbReference type="EMBL" id="CP098023">
    <property type="protein sequence ID" value="WKD51635.1"/>
    <property type="molecule type" value="Genomic_DNA"/>
</dbReference>
<keyword evidence="2" id="KW-0255">Endonuclease</keyword>
<dbReference type="InterPro" id="IPR005135">
    <property type="entry name" value="Endo/exonuclease/phosphatase"/>
</dbReference>
<protein>
    <submittedName>
        <fullName evidence="2">ExeM/NucH family extracellular endonuclease</fullName>
    </submittedName>
</protein>
<dbReference type="NCBIfam" id="NF033681">
    <property type="entry name" value="ExeM_NucH_DNase"/>
    <property type="match status" value="1"/>
</dbReference>
<dbReference type="Gene3D" id="3.60.10.10">
    <property type="entry name" value="Endonuclease/exonuclease/phosphatase"/>
    <property type="match status" value="1"/>
</dbReference>
<gene>
    <name evidence="2" type="ORF">M8T91_12800</name>
</gene>
<dbReference type="SUPFAM" id="SSF56219">
    <property type="entry name" value="DNase I-like"/>
    <property type="match status" value="1"/>
</dbReference>
<dbReference type="PANTHER" id="PTHR42834">
    <property type="entry name" value="ENDONUCLEASE/EXONUCLEASE/PHOSPHATASE FAMILY PROTEIN (AFU_ORTHOLOGUE AFUA_3G09210)"/>
    <property type="match status" value="1"/>
</dbReference>
<dbReference type="InterPro" id="IPR022409">
    <property type="entry name" value="PKD/Chitinase_dom"/>
</dbReference>
<evidence type="ECO:0000313" key="3">
    <source>
        <dbReference type="Proteomes" id="UP001321520"/>
    </source>
</evidence>
<evidence type="ECO:0000313" key="2">
    <source>
        <dbReference type="EMBL" id="WKD51635.1"/>
    </source>
</evidence>
<dbReference type="InterPro" id="IPR000601">
    <property type="entry name" value="PKD_dom"/>
</dbReference>
<dbReference type="Proteomes" id="UP001321520">
    <property type="component" value="Chromosome"/>
</dbReference>
<dbReference type="SMART" id="SM00089">
    <property type="entry name" value="PKD"/>
    <property type="match status" value="1"/>
</dbReference>
<dbReference type="CDD" id="cd10283">
    <property type="entry name" value="MnuA_DNase1-like"/>
    <property type="match status" value="1"/>
</dbReference>
<dbReference type="InterPro" id="IPR047971">
    <property type="entry name" value="ExeM-like"/>
</dbReference>
<dbReference type="InterPro" id="IPR013783">
    <property type="entry name" value="Ig-like_fold"/>
</dbReference>
<dbReference type="PROSITE" id="PS50093">
    <property type="entry name" value="PKD"/>
    <property type="match status" value="1"/>
</dbReference>
<evidence type="ECO:0000259" key="1">
    <source>
        <dbReference type="PROSITE" id="PS50093"/>
    </source>
</evidence>